<evidence type="ECO:0000313" key="6">
    <source>
        <dbReference type="Proteomes" id="UP000434957"/>
    </source>
</evidence>
<keyword evidence="1" id="KW-0732">Signal</keyword>
<dbReference type="Proteomes" id="UP000435112">
    <property type="component" value="Unassembled WGS sequence"/>
</dbReference>
<dbReference type="Proteomes" id="UP000434957">
    <property type="component" value="Unassembled WGS sequence"/>
</dbReference>
<keyword evidence="6" id="KW-1185">Reference proteome</keyword>
<protein>
    <recommendedName>
        <fullName evidence="8">RxLR effector protein</fullName>
    </recommendedName>
</protein>
<feature type="signal peptide" evidence="1">
    <location>
        <begin position="1"/>
        <end position="17"/>
    </location>
</feature>
<evidence type="ECO:0000313" key="5">
    <source>
        <dbReference type="Proteomes" id="UP000429607"/>
    </source>
</evidence>
<evidence type="ECO:0008006" key="8">
    <source>
        <dbReference type="Google" id="ProtNLM"/>
    </source>
</evidence>
<evidence type="ECO:0000313" key="4">
    <source>
        <dbReference type="EMBL" id="KAE9296442.1"/>
    </source>
</evidence>
<dbReference type="EMBL" id="QXFV01002461">
    <property type="protein sequence ID" value="KAE8987537.1"/>
    <property type="molecule type" value="Genomic_DNA"/>
</dbReference>
<evidence type="ECO:0000313" key="7">
    <source>
        <dbReference type="Proteomes" id="UP000435112"/>
    </source>
</evidence>
<evidence type="ECO:0000313" key="3">
    <source>
        <dbReference type="EMBL" id="KAE8987537.1"/>
    </source>
</evidence>
<dbReference type="OrthoDB" id="10273315at2759"/>
<evidence type="ECO:0000313" key="2">
    <source>
        <dbReference type="EMBL" id="KAE8985778.1"/>
    </source>
</evidence>
<dbReference type="AlphaFoldDB" id="A0A6A3J0K6"/>
<comment type="caution">
    <text evidence="3">The sequence shown here is derived from an EMBL/GenBank/DDBJ whole genome shotgun (WGS) entry which is preliminary data.</text>
</comment>
<sequence>MIFFSDVLYFLLGLACCSTPQKNTKSPRSTCSGRVSCTKTPLSKLSMSSAGIRRP</sequence>
<evidence type="ECO:0000256" key="1">
    <source>
        <dbReference type="SAM" id="SignalP"/>
    </source>
</evidence>
<reference evidence="5 7" key="1">
    <citation type="submission" date="2018-09" db="EMBL/GenBank/DDBJ databases">
        <title>Genomic investigation of the strawberry pathogen Phytophthora fragariae indicates pathogenicity is determined by transcriptional variation in three key races.</title>
        <authorList>
            <person name="Adams T.M."/>
            <person name="Armitage A.D."/>
            <person name="Sobczyk M.K."/>
            <person name="Bates H.J."/>
            <person name="Dunwell J.M."/>
            <person name="Nellist C.F."/>
            <person name="Harrison R.J."/>
        </authorList>
    </citation>
    <scope>NUCLEOTIDE SEQUENCE [LARGE SCALE GENOMIC DNA]</scope>
    <source>
        <strain evidence="3 5">SCRP249</strain>
        <strain evidence="2 7">SCRP324</strain>
        <strain evidence="4 6">SCRP333</strain>
    </source>
</reference>
<proteinExistence type="predicted"/>
<dbReference type="EMBL" id="QXFU01002433">
    <property type="protein sequence ID" value="KAE8985778.1"/>
    <property type="molecule type" value="Genomic_DNA"/>
</dbReference>
<name>A0A6A3J0K6_9STRA</name>
<dbReference type="EMBL" id="QXFT01002555">
    <property type="protein sequence ID" value="KAE9296442.1"/>
    <property type="molecule type" value="Genomic_DNA"/>
</dbReference>
<organism evidence="3 5">
    <name type="scientific">Phytophthora rubi</name>
    <dbReference type="NCBI Taxonomy" id="129364"/>
    <lineage>
        <taxon>Eukaryota</taxon>
        <taxon>Sar</taxon>
        <taxon>Stramenopiles</taxon>
        <taxon>Oomycota</taxon>
        <taxon>Peronosporomycetes</taxon>
        <taxon>Peronosporales</taxon>
        <taxon>Peronosporaceae</taxon>
        <taxon>Phytophthora</taxon>
    </lineage>
</organism>
<gene>
    <name evidence="3" type="ORF">PR001_g22297</name>
    <name evidence="2" type="ORF">PR002_g22539</name>
    <name evidence="4" type="ORF">PR003_g23754</name>
</gene>
<accession>A0A6A3J0K6</accession>
<dbReference type="Proteomes" id="UP000429607">
    <property type="component" value="Unassembled WGS sequence"/>
</dbReference>
<feature type="chain" id="PRO_5036164599" description="RxLR effector protein" evidence="1">
    <location>
        <begin position="18"/>
        <end position="55"/>
    </location>
</feature>